<name>A0AA36DNN5_CYLNA</name>
<accession>A0AA36DNN5</accession>
<gene>
    <name evidence="1" type="ORF">CYNAS_LOCUS2994</name>
</gene>
<protein>
    <submittedName>
        <fullName evidence="1">Uncharacterized protein</fullName>
    </submittedName>
</protein>
<evidence type="ECO:0000313" key="2">
    <source>
        <dbReference type="Proteomes" id="UP001176961"/>
    </source>
</evidence>
<dbReference type="Proteomes" id="UP001176961">
    <property type="component" value="Unassembled WGS sequence"/>
</dbReference>
<proteinExistence type="predicted"/>
<sequence length="147" mass="16559">MDDSWITSGNESWNALSYQQCVRNEPEVPRSAQRRNIEVNGKAGVNIYVASSRTTEAVTVSVMLERGVDSWLPLLYNAIRQHHADSLLYLFYLTLMVFPRRCYPTVSDNDSFPFLSTAVPNADVAKQLKEHRGTGVEDNGPVGLIRR</sequence>
<keyword evidence="2" id="KW-1185">Reference proteome</keyword>
<dbReference type="EMBL" id="CATQJL010000001">
    <property type="protein sequence ID" value="CAJ0591011.1"/>
    <property type="molecule type" value="Genomic_DNA"/>
</dbReference>
<dbReference type="AlphaFoldDB" id="A0AA36DNN5"/>
<evidence type="ECO:0000313" key="1">
    <source>
        <dbReference type="EMBL" id="CAJ0591011.1"/>
    </source>
</evidence>
<organism evidence="1 2">
    <name type="scientific">Cylicocyclus nassatus</name>
    <name type="common">Nematode worm</name>
    <dbReference type="NCBI Taxonomy" id="53992"/>
    <lineage>
        <taxon>Eukaryota</taxon>
        <taxon>Metazoa</taxon>
        <taxon>Ecdysozoa</taxon>
        <taxon>Nematoda</taxon>
        <taxon>Chromadorea</taxon>
        <taxon>Rhabditida</taxon>
        <taxon>Rhabditina</taxon>
        <taxon>Rhabditomorpha</taxon>
        <taxon>Strongyloidea</taxon>
        <taxon>Strongylidae</taxon>
        <taxon>Cylicocyclus</taxon>
    </lineage>
</organism>
<reference evidence="1" key="1">
    <citation type="submission" date="2023-07" db="EMBL/GenBank/DDBJ databases">
        <authorList>
            <consortium name="CYATHOMIX"/>
        </authorList>
    </citation>
    <scope>NUCLEOTIDE SEQUENCE</scope>
    <source>
        <strain evidence="1">N/A</strain>
    </source>
</reference>
<comment type="caution">
    <text evidence="1">The sequence shown here is derived from an EMBL/GenBank/DDBJ whole genome shotgun (WGS) entry which is preliminary data.</text>
</comment>